<dbReference type="Pfam" id="PF02801">
    <property type="entry name" value="Ketoacyl-synt_C"/>
    <property type="match status" value="1"/>
</dbReference>
<dbReference type="EMBL" id="CP042997">
    <property type="protein sequence ID" value="QEH37629.1"/>
    <property type="molecule type" value="Genomic_DNA"/>
</dbReference>
<keyword evidence="7" id="KW-1185">Reference proteome</keyword>
<feature type="compositionally biased region" description="Basic and acidic residues" evidence="4">
    <location>
        <begin position="262"/>
        <end position="277"/>
    </location>
</feature>
<dbReference type="GO" id="GO:0004315">
    <property type="term" value="F:3-oxoacyl-[acyl-carrier-protein] synthase activity"/>
    <property type="evidence" value="ECO:0007669"/>
    <property type="project" value="UniProtKB-EC"/>
</dbReference>
<keyword evidence="6" id="KW-0012">Acyltransferase</keyword>
<reference evidence="6 7" key="1">
    <citation type="submission" date="2019-08" db="EMBL/GenBank/DDBJ databases">
        <title>Deep-cultivation of Planctomycetes and their phenomic and genomic characterization uncovers novel biology.</title>
        <authorList>
            <person name="Wiegand S."/>
            <person name="Jogler M."/>
            <person name="Boedeker C."/>
            <person name="Pinto D."/>
            <person name="Vollmers J."/>
            <person name="Rivas-Marin E."/>
            <person name="Kohn T."/>
            <person name="Peeters S.H."/>
            <person name="Heuer A."/>
            <person name="Rast P."/>
            <person name="Oberbeckmann S."/>
            <person name="Bunk B."/>
            <person name="Jeske O."/>
            <person name="Meyerdierks A."/>
            <person name="Storesund J.E."/>
            <person name="Kallscheuer N."/>
            <person name="Luecker S."/>
            <person name="Lage O.M."/>
            <person name="Pohl T."/>
            <person name="Merkel B.J."/>
            <person name="Hornburger P."/>
            <person name="Mueller R.-W."/>
            <person name="Bruemmer F."/>
            <person name="Labrenz M."/>
            <person name="Spormann A.M."/>
            <person name="Op den Camp H."/>
            <person name="Overmann J."/>
            <person name="Amann R."/>
            <person name="Jetten M.S.M."/>
            <person name="Mascher T."/>
            <person name="Medema M.H."/>
            <person name="Devos D.P."/>
            <person name="Kaster A.-K."/>
            <person name="Ovreas L."/>
            <person name="Rohde M."/>
            <person name="Galperin M.Y."/>
            <person name="Jogler C."/>
        </authorList>
    </citation>
    <scope>NUCLEOTIDE SEQUENCE [LARGE SCALE GENOMIC DNA]</scope>
    <source>
        <strain evidence="6 7">OJF2</strain>
    </source>
</reference>
<dbReference type="PANTHER" id="PTHR11712:SF336">
    <property type="entry name" value="3-OXOACYL-[ACYL-CARRIER-PROTEIN] SYNTHASE, MITOCHONDRIAL"/>
    <property type="match status" value="1"/>
</dbReference>
<evidence type="ECO:0000313" key="6">
    <source>
        <dbReference type="EMBL" id="QEH37629.1"/>
    </source>
</evidence>
<dbReference type="SMART" id="SM00825">
    <property type="entry name" value="PKS_KS"/>
    <property type="match status" value="1"/>
</dbReference>
<evidence type="ECO:0000256" key="2">
    <source>
        <dbReference type="ARBA" id="ARBA00022679"/>
    </source>
</evidence>
<dbReference type="InterPro" id="IPR014030">
    <property type="entry name" value="Ketoacyl_synth_N"/>
</dbReference>
<dbReference type="GO" id="GO:0005829">
    <property type="term" value="C:cytosol"/>
    <property type="evidence" value="ECO:0007669"/>
    <property type="project" value="TreeGrafter"/>
</dbReference>
<feature type="region of interest" description="Disordered" evidence="4">
    <location>
        <begin position="240"/>
        <end position="308"/>
    </location>
</feature>
<dbReference type="InterPro" id="IPR014031">
    <property type="entry name" value="Ketoacyl_synth_C"/>
</dbReference>
<comment type="similarity">
    <text evidence="1 3">Belongs to the thiolase-like superfamily. Beta-ketoacyl-ACP synthases family.</text>
</comment>
<accession>A0A5B9WBP4</accession>
<evidence type="ECO:0000256" key="3">
    <source>
        <dbReference type="RuleBase" id="RU003694"/>
    </source>
</evidence>
<evidence type="ECO:0000313" key="7">
    <source>
        <dbReference type="Proteomes" id="UP000324233"/>
    </source>
</evidence>
<evidence type="ECO:0000259" key="5">
    <source>
        <dbReference type="PROSITE" id="PS52004"/>
    </source>
</evidence>
<proteinExistence type="inferred from homology"/>
<dbReference type="AlphaFoldDB" id="A0A5B9WBP4"/>
<name>A0A5B9WBP4_9BACT</name>
<dbReference type="KEGG" id="agv:OJF2_62200"/>
<keyword evidence="2 3" id="KW-0808">Transferase</keyword>
<dbReference type="GO" id="GO:0006633">
    <property type="term" value="P:fatty acid biosynthetic process"/>
    <property type="evidence" value="ECO:0007669"/>
    <property type="project" value="TreeGrafter"/>
</dbReference>
<dbReference type="PROSITE" id="PS52004">
    <property type="entry name" value="KS3_2"/>
    <property type="match status" value="1"/>
</dbReference>
<organism evidence="6 7">
    <name type="scientific">Aquisphaera giovannonii</name>
    <dbReference type="NCBI Taxonomy" id="406548"/>
    <lineage>
        <taxon>Bacteria</taxon>
        <taxon>Pseudomonadati</taxon>
        <taxon>Planctomycetota</taxon>
        <taxon>Planctomycetia</taxon>
        <taxon>Isosphaerales</taxon>
        <taxon>Isosphaeraceae</taxon>
        <taxon>Aquisphaera</taxon>
    </lineage>
</organism>
<evidence type="ECO:0000256" key="4">
    <source>
        <dbReference type="SAM" id="MobiDB-lite"/>
    </source>
</evidence>
<dbReference type="SUPFAM" id="SSF53901">
    <property type="entry name" value="Thiolase-like"/>
    <property type="match status" value="2"/>
</dbReference>
<gene>
    <name evidence="6" type="primary">fabF_8</name>
    <name evidence="6" type="ORF">OJF2_62200</name>
</gene>
<dbReference type="OrthoDB" id="292158at2"/>
<dbReference type="InterPro" id="IPR016039">
    <property type="entry name" value="Thiolase-like"/>
</dbReference>
<dbReference type="InterPro" id="IPR020841">
    <property type="entry name" value="PKS_Beta-ketoAc_synthase_dom"/>
</dbReference>
<dbReference type="RefSeq" id="WP_148597161.1">
    <property type="nucleotide sequence ID" value="NZ_CP042997.1"/>
</dbReference>
<dbReference type="CDD" id="cd00834">
    <property type="entry name" value="KAS_I_II"/>
    <property type="match status" value="1"/>
</dbReference>
<protein>
    <submittedName>
        <fullName evidence="6">3-oxoacyl-[acyl-carrier-protein] synthase 2</fullName>
        <ecNumber evidence="6">2.3.1.179</ecNumber>
    </submittedName>
</protein>
<sequence length="308" mass="32138">MSETRAVARRVVITGLGTVNPLGLDVASAREGLREGRGGIGPISPFDANAFPGRFAGEVKGFDPSDLPDPHAARRMDRCSRFAVHAAVEAVRDGGLGFSAGGPYRRGVVRGESDVMLSGGSEAAIKPMGLGGFVSARALSTRNHAPAAASRPFDRDRDGFVLSEGAGVVLEELEQGRRRGARIYRELTGFGRTNDAHGIAAPDPEGRGAVRAIQLALEDAGLDPGDIDCINAHATRTALGDGRGAAESVGRRDDAPCGGPLDRTDHDDLGAEPEEGRASGPLRRSGSNRPLSVGLQEHLEPASTRRVS</sequence>
<dbReference type="Gene3D" id="3.40.47.10">
    <property type="match status" value="2"/>
</dbReference>
<dbReference type="EC" id="2.3.1.179" evidence="6"/>
<dbReference type="PANTHER" id="PTHR11712">
    <property type="entry name" value="POLYKETIDE SYNTHASE-RELATED"/>
    <property type="match status" value="1"/>
</dbReference>
<dbReference type="InterPro" id="IPR000794">
    <property type="entry name" value="Beta-ketoacyl_synthase"/>
</dbReference>
<dbReference type="Pfam" id="PF00109">
    <property type="entry name" value="ketoacyl-synt"/>
    <property type="match status" value="2"/>
</dbReference>
<evidence type="ECO:0000256" key="1">
    <source>
        <dbReference type="ARBA" id="ARBA00008467"/>
    </source>
</evidence>
<dbReference type="Proteomes" id="UP000324233">
    <property type="component" value="Chromosome"/>
</dbReference>
<feature type="domain" description="Ketosynthase family 3 (KS3)" evidence="5">
    <location>
        <begin position="8"/>
        <end position="308"/>
    </location>
</feature>